<comment type="caution">
    <text evidence="1">The sequence shown here is derived from an EMBL/GenBank/DDBJ whole genome shotgun (WGS) entry which is preliminary data.</text>
</comment>
<accession>A0A2U0I5Q2</accession>
<evidence type="ECO:0000313" key="2">
    <source>
        <dbReference type="Proteomes" id="UP000245962"/>
    </source>
</evidence>
<organism evidence="1 2">
    <name type="scientific">Marixanthomonas spongiae</name>
    <dbReference type="NCBI Taxonomy" id="2174845"/>
    <lineage>
        <taxon>Bacteria</taxon>
        <taxon>Pseudomonadati</taxon>
        <taxon>Bacteroidota</taxon>
        <taxon>Flavobacteriia</taxon>
        <taxon>Flavobacteriales</taxon>
        <taxon>Flavobacteriaceae</taxon>
        <taxon>Marixanthomonas</taxon>
    </lineage>
</organism>
<keyword evidence="2" id="KW-1185">Reference proteome</keyword>
<reference evidence="1 2" key="1">
    <citation type="submission" date="2018-04" db="EMBL/GenBank/DDBJ databases">
        <title>Marixanthomonas spongiae HN-E44 sp. nov., isolated from a marine sponge.</title>
        <authorList>
            <person name="Luo L."/>
            <person name="Zhuang L."/>
        </authorList>
    </citation>
    <scope>NUCLEOTIDE SEQUENCE [LARGE SCALE GENOMIC DNA]</scope>
    <source>
        <strain evidence="1 2">HN-E44</strain>
    </source>
</reference>
<protein>
    <submittedName>
        <fullName evidence="1">Uncharacterized protein</fullName>
    </submittedName>
</protein>
<proteinExistence type="predicted"/>
<dbReference type="AlphaFoldDB" id="A0A2U0I5Q2"/>
<dbReference type="Proteomes" id="UP000245962">
    <property type="component" value="Unassembled WGS sequence"/>
</dbReference>
<name>A0A2U0I5Q2_9FLAO</name>
<dbReference type="EMBL" id="QEHR01000002">
    <property type="protein sequence ID" value="PVW16441.1"/>
    <property type="molecule type" value="Genomic_DNA"/>
</dbReference>
<evidence type="ECO:0000313" key="1">
    <source>
        <dbReference type="EMBL" id="PVW16441.1"/>
    </source>
</evidence>
<gene>
    <name evidence="1" type="ORF">DDV96_04065</name>
</gene>
<sequence length="92" mass="9612">MLLIAGCFDTIPNRFAFGITCPKIGRQAQPPGVLLFSGGFFVYFAGTPPVAPLKGGIMLYCPTSAGSAHRLEGTLGVFLSLLLTGGCFDTNL</sequence>